<dbReference type="EMBL" id="MGFQ01000024">
    <property type="protein sequence ID" value="OGM09205.1"/>
    <property type="molecule type" value="Genomic_DNA"/>
</dbReference>
<name>A0A1F7X4I3_9BACT</name>
<dbReference type="CDD" id="cd00838">
    <property type="entry name" value="MPP_superfamily"/>
    <property type="match status" value="1"/>
</dbReference>
<dbReference type="AlphaFoldDB" id="A0A1F7X4I3"/>
<protein>
    <recommendedName>
        <fullName evidence="1">Calcineurin-like phosphoesterase domain-containing protein</fullName>
    </recommendedName>
</protein>
<organism evidence="2 3">
    <name type="scientific">Candidatus Woesebacteria bacterium RBG_13_36_22</name>
    <dbReference type="NCBI Taxonomy" id="1802478"/>
    <lineage>
        <taxon>Bacteria</taxon>
        <taxon>Candidatus Woeseibacteriota</taxon>
    </lineage>
</organism>
<dbReference type="Proteomes" id="UP000176939">
    <property type="component" value="Unassembled WGS sequence"/>
</dbReference>
<dbReference type="InterPro" id="IPR029052">
    <property type="entry name" value="Metallo-depent_PP-like"/>
</dbReference>
<sequence>MKNLKFSECKKSISNSSNKSKILKFSSVAGFTKDDLLKRAEKRNLIKIPTIDTVIKMSLEWIKDNTMYIPLPCLIVADFHIPHTSKEWLQLLCEISDIRKIKTLMIAGDFFDQDQFKIWMNTGVKVDWDTELQAGRELFECLLNQFEKIYFILGNHDIRIFRALGSIFDVKNLFYQLVPIDLVGVRVFPSNIKYAMTEDKNWIICHPSNYSKQTIKTPLDIIAIEHKNVICAHGHHFGSGNDQSGKYIGADCGGMFSQDSMTYNGSTVKSSHSKWKNGFVLINEKSDLKLYSDGYEW</sequence>
<dbReference type="SUPFAM" id="SSF56300">
    <property type="entry name" value="Metallo-dependent phosphatases"/>
    <property type="match status" value="1"/>
</dbReference>
<dbReference type="GO" id="GO:0016787">
    <property type="term" value="F:hydrolase activity"/>
    <property type="evidence" value="ECO:0007669"/>
    <property type="project" value="InterPro"/>
</dbReference>
<dbReference type="Pfam" id="PF00149">
    <property type="entry name" value="Metallophos"/>
    <property type="match status" value="1"/>
</dbReference>
<evidence type="ECO:0000313" key="3">
    <source>
        <dbReference type="Proteomes" id="UP000176939"/>
    </source>
</evidence>
<evidence type="ECO:0000313" key="2">
    <source>
        <dbReference type="EMBL" id="OGM09205.1"/>
    </source>
</evidence>
<evidence type="ECO:0000259" key="1">
    <source>
        <dbReference type="Pfam" id="PF00149"/>
    </source>
</evidence>
<comment type="caution">
    <text evidence="2">The sequence shown here is derived from an EMBL/GenBank/DDBJ whole genome shotgun (WGS) entry which is preliminary data.</text>
</comment>
<gene>
    <name evidence="2" type="ORF">A2Z67_04665</name>
</gene>
<dbReference type="Gene3D" id="3.60.21.10">
    <property type="match status" value="1"/>
</dbReference>
<feature type="domain" description="Calcineurin-like phosphoesterase" evidence="1">
    <location>
        <begin position="72"/>
        <end position="235"/>
    </location>
</feature>
<dbReference type="InterPro" id="IPR004843">
    <property type="entry name" value="Calcineurin-like_PHP"/>
</dbReference>
<proteinExistence type="predicted"/>
<reference evidence="2 3" key="1">
    <citation type="journal article" date="2016" name="Nat. Commun.">
        <title>Thousands of microbial genomes shed light on interconnected biogeochemical processes in an aquifer system.</title>
        <authorList>
            <person name="Anantharaman K."/>
            <person name="Brown C.T."/>
            <person name="Hug L.A."/>
            <person name="Sharon I."/>
            <person name="Castelle C.J."/>
            <person name="Probst A.J."/>
            <person name="Thomas B.C."/>
            <person name="Singh A."/>
            <person name="Wilkins M.J."/>
            <person name="Karaoz U."/>
            <person name="Brodie E.L."/>
            <person name="Williams K.H."/>
            <person name="Hubbard S.S."/>
            <person name="Banfield J.F."/>
        </authorList>
    </citation>
    <scope>NUCLEOTIDE SEQUENCE [LARGE SCALE GENOMIC DNA]</scope>
</reference>
<accession>A0A1F7X4I3</accession>